<dbReference type="Gene3D" id="1.10.8.430">
    <property type="entry name" value="Helical domain of apoptotic protease-activating factors"/>
    <property type="match status" value="1"/>
</dbReference>
<dbReference type="InterPro" id="IPR042197">
    <property type="entry name" value="Apaf_helical"/>
</dbReference>
<dbReference type="InterPro" id="IPR044974">
    <property type="entry name" value="Disease_R_plants"/>
</dbReference>
<feature type="domain" description="NB-ARC" evidence="7">
    <location>
        <begin position="177"/>
        <end position="349"/>
    </location>
</feature>
<gene>
    <name evidence="12" type="primary">LOC113703299</name>
</gene>
<feature type="domain" description="Disease resistance R13L4/SHOC-2-like LRR" evidence="10">
    <location>
        <begin position="555"/>
        <end position="880"/>
    </location>
</feature>
<dbReference type="InterPro" id="IPR055414">
    <property type="entry name" value="LRR_R13L4/SHOC2-like"/>
</dbReference>
<organism evidence="11 12">
    <name type="scientific">Coffea arabica</name>
    <name type="common">Arabian coffee</name>
    <dbReference type="NCBI Taxonomy" id="13443"/>
    <lineage>
        <taxon>Eukaryota</taxon>
        <taxon>Viridiplantae</taxon>
        <taxon>Streptophyta</taxon>
        <taxon>Embryophyta</taxon>
        <taxon>Tracheophyta</taxon>
        <taxon>Spermatophyta</taxon>
        <taxon>Magnoliopsida</taxon>
        <taxon>eudicotyledons</taxon>
        <taxon>Gunneridae</taxon>
        <taxon>Pentapetalae</taxon>
        <taxon>asterids</taxon>
        <taxon>lamiids</taxon>
        <taxon>Gentianales</taxon>
        <taxon>Rubiaceae</taxon>
        <taxon>Ixoroideae</taxon>
        <taxon>Gardenieae complex</taxon>
        <taxon>Bertiereae - Coffeeae clade</taxon>
        <taxon>Coffeeae</taxon>
        <taxon>Coffea</taxon>
    </lineage>
</organism>
<dbReference type="PANTHER" id="PTHR23155:SF1205">
    <property type="entry name" value="DISEASE RESISTANCE PROTEIN RPM1"/>
    <property type="match status" value="1"/>
</dbReference>
<comment type="similarity">
    <text evidence="1">Belongs to the disease resistance NB-LRR family.</text>
</comment>
<dbReference type="InterPro" id="IPR032675">
    <property type="entry name" value="LRR_dom_sf"/>
</dbReference>
<evidence type="ECO:0000256" key="1">
    <source>
        <dbReference type="ARBA" id="ARBA00008894"/>
    </source>
</evidence>
<keyword evidence="5" id="KW-0611">Plant defense</keyword>
<feature type="domain" description="Disease resistance N-terminal" evidence="8">
    <location>
        <begin position="6"/>
        <end position="94"/>
    </location>
</feature>
<dbReference type="Pfam" id="PF18052">
    <property type="entry name" value="Rx_N"/>
    <property type="match status" value="1"/>
</dbReference>
<dbReference type="InterPro" id="IPR058922">
    <property type="entry name" value="WHD_DRP"/>
</dbReference>
<feature type="domain" description="Disease resistance protein winged helix" evidence="9">
    <location>
        <begin position="437"/>
        <end position="508"/>
    </location>
</feature>
<proteinExistence type="inferred from homology"/>
<dbReference type="CDD" id="cd14798">
    <property type="entry name" value="RX-CC_like"/>
    <property type="match status" value="1"/>
</dbReference>
<keyword evidence="3" id="KW-0677">Repeat</keyword>
<dbReference type="RefSeq" id="XP_071918245.1">
    <property type="nucleotide sequence ID" value="XM_072062144.1"/>
</dbReference>
<dbReference type="PRINTS" id="PR00364">
    <property type="entry name" value="DISEASERSIST"/>
</dbReference>
<dbReference type="InterPro" id="IPR036388">
    <property type="entry name" value="WH-like_DNA-bd_sf"/>
</dbReference>
<sequence length="925" mass="105579">MAENSVAFLLKELSTFLLQQNTNLGSGLEKDVQFIKDELGSMRAFLRDAEAKEDDVYELQEWLRQVREVASDTEDVLDEFEMKFGCHHADGLLGRIKKIFCSVKNVRVRYEISSRLKNIRSRVEDISARHQRYQSTYSTFRRGSSSSDATEDGTSYVRGNALLVEEAKLVGINEPKRELISRVLADDSHLKVISVVGMGGLGKTTLVKRVYEDPTVKRKFHCHAWLTISQTFHMKVILKDLIQQLHNEIREPVPQQVEWMEGNQLRAFVKDFLQERRYIIVLDDIWSMNSWEAIKYALPNGSYSSRIMLTTRIADIAIGSCIESRDYIHEMKPLPVEESWNLFCIKTFGDNCCPQNLEDVSRRILSKCKGLPLAIVAIGGLLALKNKSKLDEWEMTHRSLGGELEGIGKLEKVKNILLLSYNDLPFFLKSCLLYISIYPEDQKMDPELLIPRWIAEGFIHEKKGMTTTEVALGYLNELVNRSLIQVAEFYRDGGIRYCRVHDILREIILTKSREENFVNVASSCSRDCARLPDKPRRLAIHGYNENHQECKHFRHLRSLVIFGYTDPLFNSSLSKILSGGPKMLKVLHLEGAKLTNIPKEVFQLFRLKFLNLRDTGVQIIPPCIGKLHSLEYLNLIGTKVRELPVGILQLRKLRILLVYHIGKDFALCGVKPPSQIGNLLFLEILHSIDADHDKTLVMEIGKLTQLRKLGISKLRKIDGAILCSSLGKLTNLRQLCVNSIKEDDTLDLLHPISPTPRALQVLELGGRLEMIPPWVASLQNLTTIQLFGSRLRHDLLESLQSLPNLVDVSLNNAYEGEELYFMAGGFQKLKRLELTRLQKLKCVRVGDRAMPCLHKLVMAECKLVEKLPWGIQNLNELKSLGLADMSNELIVKLQDKGSEEYQKIALVSEVVIANWKDGKLWKRFL</sequence>
<evidence type="ECO:0000259" key="8">
    <source>
        <dbReference type="Pfam" id="PF18052"/>
    </source>
</evidence>
<evidence type="ECO:0000259" key="10">
    <source>
        <dbReference type="Pfam" id="PF23598"/>
    </source>
</evidence>
<dbReference type="Pfam" id="PF00931">
    <property type="entry name" value="NB-ARC"/>
    <property type="match status" value="1"/>
</dbReference>
<evidence type="ECO:0000256" key="2">
    <source>
        <dbReference type="ARBA" id="ARBA00022614"/>
    </source>
</evidence>
<accession>A0ABM4VFE0</accession>
<dbReference type="InterPro" id="IPR038005">
    <property type="entry name" value="RX-like_CC"/>
</dbReference>
<dbReference type="GeneID" id="113703299"/>
<dbReference type="PANTHER" id="PTHR23155">
    <property type="entry name" value="DISEASE RESISTANCE PROTEIN RP"/>
    <property type="match status" value="1"/>
</dbReference>
<dbReference type="SUPFAM" id="SSF52058">
    <property type="entry name" value="L domain-like"/>
    <property type="match status" value="1"/>
</dbReference>
<dbReference type="Pfam" id="PF23598">
    <property type="entry name" value="LRR_14"/>
    <property type="match status" value="1"/>
</dbReference>
<dbReference type="Gene3D" id="3.40.50.300">
    <property type="entry name" value="P-loop containing nucleotide triphosphate hydrolases"/>
    <property type="match status" value="1"/>
</dbReference>
<dbReference type="SUPFAM" id="SSF52540">
    <property type="entry name" value="P-loop containing nucleoside triphosphate hydrolases"/>
    <property type="match status" value="1"/>
</dbReference>
<dbReference type="Pfam" id="PF23559">
    <property type="entry name" value="WHD_DRP"/>
    <property type="match status" value="1"/>
</dbReference>
<dbReference type="Gene3D" id="3.80.10.10">
    <property type="entry name" value="Ribonuclease Inhibitor"/>
    <property type="match status" value="2"/>
</dbReference>
<protein>
    <submittedName>
        <fullName evidence="12">Disease resistance protein RPM1-like</fullName>
    </submittedName>
</protein>
<evidence type="ECO:0000256" key="4">
    <source>
        <dbReference type="ARBA" id="ARBA00022741"/>
    </source>
</evidence>
<reference evidence="12" key="1">
    <citation type="submission" date="2025-08" db="UniProtKB">
        <authorList>
            <consortium name="RefSeq"/>
        </authorList>
    </citation>
    <scope>IDENTIFICATION</scope>
    <source>
        <tissue evidence="12">Leaves</tissue>
    </source>
</reference>
<dbReference type="InterPro" id="IPR002182">
    <property type="entry name" value="NB-ARC"/>
</dbReference>
<keyword evidence="6" id="KW-0067">ATP-binding</keyword>
<keyword evidence="11" id="KW-1185">Reference proteome</keyword>
<keyword evidence="4" id="KW-0547">Nucleotide-binding</keyword>
<dbReference type="Gene3D" id="1.10.10.10">
    <property type="entry name" value="Winged helix-like DNA-binding domain superfamily/Winged helix DNA-binding domain"/>
    <property type="match status" value="1"/>
</dbReference>
<evidence type="ECO:0000259" key="9">
    <source>
        <dbReference type="Pfam" id="PF23559"/>
    </source>
</evidence>
<dbReference type="InterPro" id="IPR027417">
    <property type="entry name" value="P-loop_NTPase"/>
</dbReference>
<name>A0ABM4VFE0_COFAR</name>
<evidence type="ECO:0000313" key="11">
    <source>
        <dbReference type="Proteomes" id="UP001652660"/>
    </source>
</evidence>
<evidence type="ECO:0000259" key="7">
    <source>
        <dbReference type="Pfam" id="PF00931"/>
    </source>
</evidence>
<evidence type="ECO:0000256" key="5">
    <source>
        <dbReference type="ARBA" id="ARBA00022821"/>
    </source>
</evidence>
<keyword evidence="2" id="KW-0433">Leucine-rich repeat</keyword>
<evidence type="ECO:0000256" key="3">
    <source>
        <dbReference type="ARBA" id="ARBA00022737"/>
    </source>
</evidence>
<evidence type="ECO:0000313" key="12">
    <source>
        <dbReference type="RefSeq" id="XP_071918245.1"/>
    </source>
</evidence>
<dbReference type="InterPro" id="IPR041118">
    <property type="entry name" value="Rx_N"/>
</dbReference>
<dbReference type="Proteomes" id="UP001652660">
    <property type="component" value="Chromosome 8e"/>
</dbReference>
<dbReference type="Gene3D" id="1.20.5.4130">
    <property type="match status" value="1"/>
</dbReference>
<evidence type="ECO:0000256" key="6">
    <source>
        <dbReference type="ARBA" id="ARBA00022840"/>
    </source>
</evidence>